<keyword evidence="10" id="KW-1185">Reference proteome</keyword>
<evidence type="ECO:0000313" key="10">
    <source>
        <dbReference type="Proteomes" id="UP000332933"/>
    </source>
</evidence>
<evidence type="ECO:0000256" key="4">
    <source>
        <dbReference type="ARBA" id="ARBA00023136"/>
    </source>
</evidence>
<evidence type="ECO:0000256" key="1">
    <source>
        <dbReference type="ARBA" id="ARBA00004141"/>
    </source>
</evidence>
<dbReference type="SUPFAM" id="SSF103473">
    <property type="entry name" value="MFS general substrate transporter"/>
    <property type="match status" value="1"/>
</dbReference>
<feature type="compositionally biased region" description="Polar residues" evidence="5">
    <location>
        <begin position="547"/>
        <end position="576"/>
    </location>
</feature>
<proteinExistence type="predicted"/>
<evidence type="ECO:0000256" key="5">
    <source>
        <dbReference type="SAM" id="MobiDB-lite"/>
    </source>
</evidence>
<reference evidence="8" key="2">
    <citation type="submission" date="2019-06" db="EMBL/GenBank/DDBJ databases">
        <title>Genomics analysis of Aphanomyces spp. identifies a new class of oomycete effector associated with host adaptation.</title>
        <authorList>
            <person name="Gaulin E."/>
        </authorList>
    </citation>
    <scope>NUCLEOTIDE SEQUENCE</scope>
    <source>
        <strain evidence="8">CBS 578.67</strain>
    </source>
</reference>
<dbReference type="CDD" id="cd17364">
    <property type="entry name" value="MFS_PhT"/>
    <property type="match status" value="1"/>
</dbReference>
<feature type="compositionally biased region" description="Low complexity" evidence="5">
    <location>
        <begin position="577"/>
        <end position="594"/>
    </location>
</feature>
<feature type="compositionally biased region" description="Low complexity" evidence="5">
    <location>
        <begin position="617"/>
        <end position="637"/>
    </location>
</feature>
<feature type="transmembrane region" description="Helical" evidence="6">
    <location>
        <begin position="370"/>
        <end position="389"/>
    </location>
</feature>
<reference evidence="9 10" key="1">
    <citation type="submission" date="2019-03" db="EMBL/GenBank/DDBJ databases">
        <authorList>
            <person name="Gaulin E."/>
            <person name="Dumas B."/>
        </authorList>
    </citation>
    <scope>NUCLEOTIDE SEQUENCE [LARGE SCALE GENOMIC DNA]</scope>
    <source>
        <strain evidence="9">CBS 568.67</strain>
    </source>
</reference>
<feature type="transmembrane region" description="Helical" evidence="6">
    <location>
        <begin position="466"/>
        <end position="485"/>
    </location>
</feature>
<keyword evidence="4 6" id="KW-0472">Membrane</keyword>
<feature type="compositionally biased region" description="Polar residues" evidence="5">
    <location>
        <begin position="651"/>
        <end position="663"/>
    </location>
</feature>
<dbReference type="PANTHER" id="PTHR24064">
    <property type="entry name" value="SOLUTE CARRIER FAMILY 22 MEMBER"/>
    <property type="match status" value="1"/>
</dbReference>
<dbReference type="GO" id="GO:0016020">
    <property type="term" value="C:membrane"/>
    <property type="evidence" value="ECO:0007669"/>
    <property type="project" value="UniProtKB-SubCell"/>
</dbReference>
<evidence type="ECO:0000313" key="8">
    <source>
        <dbReference type="EMBL" id="KAF0696880.1"/>
    </source>
</evidence>
<keyword evidence="2 6" id="KW-0812">Transmembrane</keyword>
<dbReference type="InterPro" id="IPR036259">
    <property type="entry name" value="MFS_trans_sf"/>
</dbReference>
<dbReference type="PROSITE" id="PS00217">
    <property type="entry name" value="SUGAR_TRANSPORT_2"/>
    <property type="match status" value="1"/>
</dbReference>
<dbReference type="OrthoDB" id="94946at2759"/>
<dbReference type="InterPro" id="IPR020846">
    <property type="entry name" value="MFS_dom"/>
</dbReference>
<accession>A0A485KVF4</accession>
<evidence type="ECO:0000259" key="7">
    <source>
        <dbReference type="PROSITE" id="PS50850"/>
    </source>
</evidence>
<dbReference type="InterPro" id="IPR005829">
    <property type="entry name" value="Sugar_transporter_CS"/>
</dbReference>
<comment type="subcellular location">
    <subcellularLocation>
        <location evidence="1">Membrane</location>
        <topology evidence="1">Multi-pass membrane protein</topology>
    </subcellularLocation>
</comment>
<gene>
    <name evidence="9" type="primary">Aste57867_12399</name>
    <name evidence="8" type="ORF">As57867_012353</name>
    <name evidence="9" type="ORF">ASTE57867_12399</name>
</gene>
<feature type="transmembrane region" description="Helical" evidence="6">
    <location>
        <begin position="166"/>
        <end position="191"/>
    </location>
</feature>
<keyword evidence="3 6" id="KW-1133">Transmembrane helix</keyword>
<evidence type="ECO:0000256" key="2">
    <source>
        <dbReference type="ARBA" id="ARBA00022692"/>
    </source>
</evidence>
<protein>
    <submittedName>
        <fullName evidence="9">Aste57867_12399 protein</fullName>
    </submittedName>
</protein>
<dbReference type="EMBL" id="VJMH01005360">
    <property type="protein sequence ID" value="KAF0696880.1"/>
    <property type="molecule type" value="Genomic_DNA"/>
</dbReference>
<feature type="domain" description="Major facilitator superfamily (MFS) profile" evidence="7">
    <location>
        <begin position="28"/>
        <end position="490"/>
    </location>
</feature>
<dbReference type="Proteomes" id="UP000332933">
    <property type="component" value="Unassembled WGS sequence"/>
</dbReference>
<dbReference type="PROSITE" id="PS00216">
    <property type="entry name" value="SUGAR_TRANSPORT_1"/>
    <property type="match status" value="1"/>
</dbReference>
<evidence type="ECO:0000256" key="6">
    <source>
        <dbReference type="SAM" id="Phobius"/>
    </source>
</evidence>
<feature type="transmembrane region" description="Helical" evidence="6">
    <location>
        <begin position="336"/>
        <end position="358"/>
    </location>
</feature>
<dbReference type="PROSITE" id="PS50850">
    <property type="entry name" value="MFS"/>
    <property type="match status" value="1"/>
</dbReference>
<dbReference type="InterPro" id="IPR005828">
    <property type="entry name" value="MFS_sugar_transport-like"/>
</dbReference>
<organism evidence="9 10">
    <name type="scientific">Aphanomyces stellatus</name>
    <dbReference type="NCBI Taxonomy" id="120398"/>
    <lineage>
        <taxon>Eukaryota</taxon>
        <taxon>Sar</taxon>
        <taxon>Stramenopiles</taxon>
        <taxon>Oomycota</taxon>
        <taxon>Saprolegniomycetes</taxon>
        <taxon>Saprolegniales</taxon>
        <taxon>Verrucalvaceae</taxon>
        <taxon>Aphanomyces</taxon>
    </lineage>
</organism>
<sequence>MAKPTFVAPIVRFQDLDDASFSSAHVRAMLVAGSGFLVDSYDNFVISLIVPMVAWEYYGKSGLPSSLGDGWVKGASSWGNMVGQVSFAILGDIFGRKRVYGYELMILIVGALLCALAVWPVNGEPDNVLILLACWRFILGVGVGGDYPVSAVITSEFASSKRRGQYIAAVFAMQGFGILLGASMAVVVLAIFKDQIIADGREPLGYCWRILAGFGAIPALASVYFRLRIPETPRFTANILGDEEGGLRNAQEFLRNDALDNVVEVKNVNVSKSFREAFATHFSKWVNLKVLIGCAACWFFLDIGYYGTSLNTPVILDIIGYGTPTSKGNQKMFDDLWNRATGTAIINLCGTVPGYWFTVFLVEPWGRKPIQYMGFVMLTLLFLFMAIFLDQLKSDYKMVFFAMYACCQFFFNFGPNTTTFIIPAEVFPTAVRSTGHGISAASGKAGAILAAQAFAPLSKTSFGFQGVLYVFASCCFMGLLFSLWVPETKGFTLEELSGESFEPIQDGDAETPVMAYRSQTNPKPPSSQGGSGPTHAADGHNMYPGSAFSTKSTASGSQAARQRTVDQATSDVTSNHSSQRSGSQPRRQAPAQPQSNPDRRPRMQQQPPYPQEGGYGQDPYARQQAPYPSRPQQQPYYDARGQEQPAGRSLSGRNVQASSRPYY</sequence>
<feature type="transmembrane region" description="Helical" evidence="6">
    <location>
        <begin position="203"/>
        <end position="225"/>
    </location>
</feature>
<evidence type="ECO:0000256" key="3">
    <source>
        <dbReference type="ARBA" id="ARBA00022989"/>
    </source>
</evidence>
<feature type="region of interest" description="Disordered" evidence="5">
    <location>
        <begin position="516"/>
        <end position="663"/>
    </location>
</feature>
<dbReference type="Gene3D" id="1.20.1250.20">
    <property type="entry name" value="MFS general substrate transporter like domains"/>
    <property type="match status" value="1"/>
</dbReference>
<feature type="transmembrane region" description="Helical" evidence="6">
    <location>
        <begin position="104"/>
        <end position="122"/>
    </location>
</feature>
<dbReference type="Pfam" id="PF00083">
    <property type="entry name" value="Sugar_tr"/>
    <property type="match status" value="1"/>
</dbReference>
<dbReference type="AlphaFoldDB" id="A0A485KVF4"/>
<evidence type="ECO:0000313" key="9">
    <source>
        <dbReference type="EMBL" id="VFT89250.1"/>
    </source>
</evidence>
<name>A0A485KVF4_9STRA</name>
<feature type="transmembrane region" description="Helical" evidence="6">
    <location>
        <begin position="128"/>
        <end position="154"/>
    </location>
</feature>
<dbReference type="GO" id="GO:0022857">
    <property type="term" value="F:transmembrane transporter activity"/>
    <property type="evidence" value="ECO:0007669"/>
    <property type="project" value="InterPro"/>
</dbReference>
<dbReference type="EMBL" id="CAADRA010005381">
    <property type="protein sequence ID" value="VFT89250.1"/>
    <property type="molecule type" value="Genomic_DNA"/>
</dbReference>